<organism evidence="1 2">
    <name type="scientific">Rothia terrae</name>
    <dbReference type="NCBI Taxonomy" id="396015"/>
    <lineage>
        <taxon>Bacteria</taxon>
        <taxon>Bacillati</taxon>
        <taxon>Actinomycetota</taxon>
        <taxon>Actinomycetes</taxon>
        <taxon>Micrococcales</taxon>
        <taxon>Micrococcaceae</taxon>
        <taxon>Rothia</taxon>
    </lineage>
</organism>
<evidence type="ECO:0000313" key="1">
    <source>
        <dbReference type="EMBL" id="QOW64764.1"/>
    </source>
</evidence>
<geneLocation type="plasmid" evidence="1 2">
    <name>p2</name>
</geneLocation>
<dbReference type="RefSeq" id="WP_193836793.1">
    <property type="nucleotide sequence ID" value="NZ_CP062961.1"/>
</dbReference>
<dbReference type="AlphaFoldDB" id="A0A7S7B048"/>
<keyword evidence="1" id="KW-0614">Plasmid</keyword>
<name>A0A7S7B048_9MICC</name>
<gene>
    <name evidence="1" type="ORF">IDM49_11790</name>
</gene>
<dbReference type="KEGG" id="rter:IDM49_11790"/>
<dbReference type="GeneID" id="96624916"/>
<evidence type="ECO:0000313" key="2">
    <source>
        <dbReference type="Proteomes" id="UP000516404"/>
    </source>
</evidence>
<proteinExistence type="predicted"/>
<keyword evidence="2" id="KW-1185">Reference proteome</keyword>
<protein>
    <submittedName>
        <fullName evidence="1">Winged helix-turn-helix domain-containing protein</fullName>
    </submittedName>
</protein>
<accession>A0A7S7B048</accession>
<dbReference type="Proteomes" id="UP000516404">
    <property type="component" value="Plasmid p2"/>
</dbReference>
<sequence length="344" mass="38838">MAKATAIPAGYTCTALADHWLQTVEQNVDLSCRRADFTQNFLNICKTLARSLDRSTGIVRITWETLSKLTGTSRATIARVLRTLKAHHLLGVIASGRSAKKTPRGQQQQNLAPVYALLTPTPPTPDKGGEDDYFYDENGNLFITDTPSPLRDEKISYNKAKATGAFSIFFKQQYALYAATHRKNLELKRQHLQGVYPTKKAHQQALTHLARVLQHHCYDLRAMSARAIIEATQPFFEAGWSVRDVLYALEYSPTNHPYNTKGATGMRSVKKWLHLRLNAWLSQGEILPSRTAVEEQQHREQKAQHVIASQSRKKVCGPSVEVKRQIKVALLGEKKARYLFPELF</sequence>
<dbReference type="EMBL" id="CP062961">
    <property type="protein sequence ID" value="QOW64764.1"/>
    <property type="molecule type" value="Genomic_DNA"/>
</dbReference>
<reference evidence="1 2" key="1">
    <citation type="submission" date="2020-09" db="EMBL/GenBank/DDBJ databases">
        <title>Investigation of environmental microbes.</title>
        <authorList>
            <person name="Ou Y."/>
            <person name="Kang Q."/>
        </authorList>
    </citation>
    <scope>NUCLEOTIDE SEQUENCE [LARGE SCALE GENOMIC DNA]</scope>
    <source>
        <strain evidence="1 2">KJZ-14</strain>
        <plasmid evidence="1 2">p2</plasmid>
    </source>
</reference>